<dbReference type="Proteomes" id="UP000295573">
    <property type="component" value="Unassembled WGS sequence"/>
</dbReference>
<keyword evidence="2" id="KW-1185">Reference proteome</keyword>
<gene>
    <name evidence="1" type="ORF">EV646_102214</name>
</gene>
<protein>
    <recommendedName>
        <fullName evidence="3">Acetyltransferase (GNAT) family protein</fullName>
    </recommendedName>
</protein>
<dbReference type="InterPro" id="IPR016181">
    <property type="entry name" value="Acyl_CoA_acyltransferase"/>
</dbReference>
<accession>A0A4R2IWG2</accession>
<organism evidence="1 2">
    <name type="scientific">Kribbella antiqua</name>
    <dbReference type="NCBI Taxonomy" id="2512217"/>
    <lineage>
        <taxon>Bacteria</taxon>
        <taxon>Bacillati</taxon>
        <taxon>Actinomycetota</taxon>
        <taxon>Actinomycetes</taxon>
        <taxon>Propionibacteriales</taxon>
        <taxon>Kribbellaceae</taxon>
        <taxon>Kribbella</taxon>
    </lineage>
</organism>
<dbReference type="AlphaFoldDB" id="A0A4R2IWG2"/>
<name>A0A4R2IWG2_9ACTN</name>
<dbReference type="SUPFAM" id="SSF55729">
    <property type="entry name" value="Acyl-CoA N-acyltransferases (Nat)"/>
    <property type="match status" value="1"/>
</dbReference>
<dbReference type="Gene3D" id="3.40.630.30">
    <property type="match status" value="1"/>
</dbReference>
<evidence type="ECO:0000313" key="1">
    <source>
        <dbReference type="EMBL" id="TCO50141.1"/>
    </source>
</evidence>
<sequence length="246" mass="27721">MPEIVITTLAERPEYRERMYEFADAWPDFMHNDPIGNAFMSQVPDNFPDQCLVATEDGELVAHGRSIPFVFPDENRTELPSGGWDRVLHWGFADLRNGRKPNVSSALEILIRPSHLGRGLSHDMLRAMRQAVKAKGHTTLFAPVRPNGKADAYLPMTEYIKQQRDDGLPTDPWLRVHVKAGGKIVQVAPRSMVIAGSLAEWRDWTGLPFDESGDVIVPKALVPVHVDVPHDHAVYVEPNVWVRHDL</sequence>
<dbReference type="OrthoDB" id="342444at2"/>
<dbReference type="EMBL" id="SLWR01000002">
    <property type="protein sequence ID" value="TCO50141.1"/>
    <property type="molecule type" value="Genomic_DNA"/>
</dbReference>
<evidence type="ECO:0008006" key="3">
    <source>
        <dbReference type="Google" id="ProtNLM"/>
    </source>
</evidence>
<evidence type="ECO:0000313" key="2">
    <source>
        <dbReference type="Proteomes" id="UP000295573"/>
    </source>
</evidence>
<comment type="caution">
    <text evidence="1">The sequence shown here is derived from an EMBL/GenBank/DDBJ whole genome shotgun (WGS) entry which is preliminary data.</text>
</comment>
<dbReference type="RefSeq" id="WP_132145262.1">
    <property type="nucleotide sequence ID" value="NZ_SLWR01000002.1"/>
</dbReference>
<reference evidence="1 2" key="1">
    <citation type="journal article" date="2015" name="Stand. Genomic Sci.">
        <title>Genomic Encyclopedia of Bacterial and Archaeal Type Strains, Phase III: the genomes of soil and plant-associated and newly described type strains.</title>
        <authorList>
            <person name="Whitman W.B."/>
            <person name="Woyke T."/>
            <person name="Klenk H.P."/>
            <person name="Zhou Y."/>
            <person name="Lilburn T.G."/>
            <person name="Beck B.J."/>
            <person name="De Vos P."/>
            <person name="Vandamme P."/>
            <person name="Eisen J.A."/>
            <person name="Garrity G."/>
            <person name="Hugenholtz P."/>
            <person name="Kyrpides N.C."/>
        </authorList>
    </citation>
    <scope>NUCLEOTIDE SEQUENCE [LARGE SCALE GENOMIC DNA]</scope>
    <source>
        <strain evidence="1 2">VKM Ac-2541</strain>
    </source>
</reference>
<proteinExistence type="predicted"/>